<feature type="region of interest" description="Disordered" evidence="1">
    <location>
        <begin position="1"/>
        <end position="44"/>
    </location>
</feature>
<name>N6UB41_DENPD</name>
<proteinExistence type="predicted"/>
<feature type="non-terminal residue" evidence="2">
    <location>
        <position position="72"/>
    </location>
</feature>
<evidence type="ECO:0000256" key="1">
    <source>
        <dbReference type="SAM" id="MobiDB-lite"/>
    </source>
</evidence>
<accession>N6UB41</accession>
<sequence length="72" mass="8094">MQSPSPPPSAVQEEKAPLRPSSADFPRLAVREKPSGARTVRESEKVLEESVSRKTEEYVDEITGERRVRTVE</sequence>
<organism evidence="2">
    <name type="scientific">Dendroctonus ponderosae</name>
    <name type="common">Mountain pine beetle</name>
    <dbReference type="NCBI Taxonomy" id="77166"/>
    <lineage>
        <taxon>Eukaryota</taxon>
        <taxon>Metazoa</taxon>
        <taxon>Ecdysozoa</taxon>
        <taxon>Arthropoda</taxon>
        <taxon>Hexapoda</taxon>
        <taxon>Insecta</taxon>
        <taxon>Pterygota</taxon>
        <taxon>Neoptera</taxon>
        <taxon>Endopterygota</taxon>
        <taxon>Coleoptera</taxon>
        <taxon>Polyphaga</taxon>
        <taxon>Cucujiformia</taxon>
        <taxon>Curculionidae</taxon>
        <taxon>Scolytinae</taxon>
        <taxon>Dendroctonus</taxon>
    </lineage>
</organism>
<dbReference type="HOGENOM" id="CLU_2729515_0_0_1"/>
<dbReference type="AlphaFoldDB" id="N6UB41"/>
<evidence type="ECO:0000313" key="2">
    <source>
        <dbReference type="EMBL" id="ENN78940.1"/>
    </source>
</evidence>
<feature type="non-terminal residue" evidence="2">
    <location>
        <position position="1"/>
    </location>
</feature>
<gene>
    <name evidence="2" type="ORF">YQE_04617</name>
</gene>
<dbReference type="EMBL" id="KB740787">
    <property type="protein sequence ID" value="ENN78940.1"/>
    <property type="molecule type" value="Genomic_DNA"/>
</dbReference>
<reference evidence="2" key="1">
    <citation type="journal article" date="2013" name="Genome Biol.">
        <title>Draft genome of the mountain pine beetle, Dendroctonus ponderosae Hopkins, a major forest pest.</title>
        <authorList>
            <person name="Keeling C.I."/>
            <person name="Yuen M.M."/>
            <person name="Liao N.Y."/>
            <person name="Docking T.R."/>
            <person name="Chan S.K."/>
            <person name="Taylor G.A."/>
            <person name="Palmquist D.L."/>
            <person name="Jackman S.D."/>
            <person name="Nguyen A."/>
            <person name="Li M."/>
            <person name="Henderson H."/>
            <person name="Janes J.K."/>
            <person name="Zhao Y."/>
            <person name="Pandoh P."/>
            <person name="Moore R."/>
            <person name="Sperling F.A."/>
            <person name="Huber D.P."/>
            <person name="Birol I."/>
            <person name="Jones S.J."/>
            <person name="Bohlmann J."/>
        </authorList>
    </citation>
    <scope>NUCLEOTIDE SEQUENCE</scope>
</reference>
<protein>
    <submittedName>
        <fullName evidence="2">Uncharacterized protein</fullName>
    </submittedName>
</protein>
<feature type="compositionally biased region" description="Basic and acidic residues" evidence="1">
    <location>
        <begin position="29"/>
        <end position="44"/>
    </location>
</feature>